<dbReference type="EMBL" id="JBITMB010000005">
    <property type="protein sequence ID" value="MFI7442860.1"/>
    <property type="molecule type" value="Genomic_DNA"/>
</dbReference>
<evidence type="ECO:0000313" key="3">
    <source>
        <dbReference type="Proteomes" id="UP001612928"/>
    </source>
</evidence>
<comment type="caution">
    <text evidence="2">The sequence shown here is derived from an EMBL/GenBank/DDBJ whole genome shotgun (WGS) entry which is preliminary data.</text>
</comment>
<feature type="region of interest" description="Disordered" evidence="1">
    <location>
        <begin position="1"/>
        <end position="22"/>
    </location>
</feature>
<evidence type="ECO:0000256" key="1">
    <source>
        <dbReference type="SAM" id="MobiDB-lite"/>
    </source>
</evidence>
<evidence type="ECO:0000313" key="2">
    <source>
        <dbReference type="EMBL" id="MFI7442860.1"/>
    </source>
</evidence>
<protein>
    <submittedName>
        <fullName evidence="2">DUF6461 domain-containing protein</fullName>
    </submittedName>
</protein>
<feature type="region of interest" description="Disordered" evidence="1">
    <location>
        <begin position="62"/>
        <end position="81"/>
    </location>
</feature>
<accession>A0ABW8A7W0</accession>
<organism evidence="2 3">
    <name type="scientific">Nonomuraea indica</name>
    <dbReference type="NCBI Taxonomy" id="1581193"/>
    <lineage>
        <taxon>Bacteria</taxon>
        <taxon>Bacillati</taxon>
        <taxon>Actinomycetota</taxon>
        <taxon>Actinomycetes</taxon>
        <taxon>Streptosporangiales</taxon>
        <taxon>Streptosporangiaceae</taxon>
        <taxon>Nonomuraea</taxon>
    </lineage>
</organism>
<dbReference type="Pfam" id="PF20062">
    <property type="entry name" value="DUF6461"/>
    <property type="match status" value="1"/>
</dbReference>
<keyword evidence="3" id="KW-1185">Reference proteome</keyword>
<dbReference type="InterPro" id="IPR045592">
    <property type="entry name" value="DUF6461"/>
</dbReference>
<dbReference type="Proteomes" id="UP001612928">
    <property type="component" value="Unassembled WGS sequence"/>
</dbReference>
<sequence length="232" mass="25339">MRKPSGWPDAPSSHSSTDLESHYRSVVDDLAESLPDVSITWCHAVSADDVAVALGGELSSTAPRSLSEASGEAGHHVQRSGHGKTLVIGELGSWFVIVEPDDWNGAEALPRLSAGGEAVSLWLGDTMRHYDLHYARDGQERCRFRWGAEPDADPSSLVGLLSGLSLTSGQPSLEALESGLPSFEEWKVHAFILVERISGVRLTTQWLCREHMRFVQVPHARDVPPDDAELWP</sequence>
<proteinExistence type="predicted"/>
<dbReference type="RefSeq" id="WP_397022853.1">
    <property type="nucleotide sequence ID" value="NZ_JBITMB010000005.1"/>
</dbReference>
<reference evidence="2 3" key="1">
    <citation type="submission" date="2024-10" db="EMBL/GenBank/DDBJ databases">
        <title>The Natural Products Discovery Center: Release of the First 8490 Sequenced Strains for Exploring Actinobacteria Biosynthetic Diversity.</title>
        <authorList>
            <person name="Kalkreuter E."/>
            <person name="Kautsar S.A."/>
            <person name="Yang D."/>
            <person name="Bader C.D."/>
            <person name="Teijaro C.N."/>
            <person name="Fluegel L."/>
            <person name="Davis C.M."/>
            <person name="Simpson J.R."/>
            <person name="Lauterbach L."/>
            <person name="Steele A.D."/>
            <person name="Gui C."/>
            <person name="Meng S."/>
            <person name="Li G."/>
            <person name="Viehrig K."/>
            <person name="Ye F."/>
            <person name="Su P."/>
            <person name="Kiefer A.F."/>
            <person name="Nichols A."/>
            <person name="Cepeda A.J."/>
            <person name="Yan W."/>
            <person name="Fan B."/>
            <person name="Jiang Y."/>
            <person name="Adhikari A."/>
            <person name="Zheng C.-J."/>
            <person name="Schuster L."/>
            <person name="Cowan T.M."/>
            <person name="Smanski M.J."/>
            <person name="Chevrette M.G."/>
            <person name="De Carvalho L.P.S."/>
            <person name="Shen B."/>
        </authorList>
    </citation>
    <scope>NUCLEOTIDE SEQUENCE [LARGE SCALE GENOMIC DNA]</scope>
    <source>
        <strain evidence="2 3">NPDC049503</strain>
    </source>
</reference>
<gene>
    <name evidence="2" type="ORF">ACIBP5_23065</name>
</gene>
<name>A0ABW8A7W0_9ACTN</name>